<dbReference type="AlphaFoldDB" id="A0AAF1JYG7"/>
<sequence>MAAPTQTGDCRVRPSSTPWRVPALCGSEPGFDRSEFHATFNAEILRVLTAALRP</sequence>
<reference evidence="1" key="2">
    <citation type="journal article" date="2021" name="Syst. Appl. Microbiol.">
        <title>Roseomonas hellenica sp. nov., isolated from roots of wild-growing Alkanna tinctoria.</title>
        <authorList>
            <person name="Rat A."/>
            <person name="Naranjo H.D."/>
            <person name="Lebbe L."/>
            <person name="Cnockaert M."/>
            <person name="Krigas N."/>
            <person name="Grigoriadou K."/>
            <person name="Maloupa E."/>
            <person name="Willems A."/>
        </authorList>
    </citation>
    <scope>NUCLEOTIDE SEQUENCE</scope>
    <source>
        <strain evidence="1">LMG 28251</strain>
    </source>
</reference>
<keyword evidence="2" id="KW-1185">Reference proteome</keyword>
<reference evidence="1" key="1">
    <citation type="submission" date="2020-01" db="EMBL/GenBank/DDBJ databases">
        <authorList>
            <person name="Rat A."/>
        </authorList>
    </citation>
    <scope>NUCLEOTIDE SEQUENCE</scope>
    <source>
        <strain evidence="1">LMG 28251</strain>
    </source>
</reference>
<dbReference type="Proteomes" id="UP001196068">
    <property type="component" value="Unassembled WGS sequence"/>
</dbReference>
<protein>
    <submittedName>
        <fullName evidence="1">Uncharacterized protein</fullName>
    </submittedName>
</protein>
<proteinExistence type="predicted"/>
<name>A0AAF1JYG7_9PROT</name>
<comment type="caution">
    <text evidence="1">The sequence shown here is derived from an EMBL/GenBank/DDBJ whole genome shotgun (WGS) entry which is preliminary data.</text>
</comment>
<accession>A0AAF1JYG7</accession>
<dbReference type="RefSeq" id="WP_211873193.1">
    <property type="nucleotide sequence ID" value="NZ_JAAEDH010000003.1"/>
</dbReference>
<evidence type="ECO:0000313" key="1">
    <source>
        <dbReference type="EMBL" id="MBR0654381.1"/>
    </source>
</evidence>
<gene>
    <name evidence="1" type="ORF">GXW79_04735</name>
</gene>
<dbReference type="EMBL" id="JAAEDH010000003">
    <property type="protein sequence ID" value="MBR0654381.1"/>
    <property type="molecule type" value="Genomic_DNA"/>
</dbReference>
<evidence type="ECO:0000313" key="2">
    <source>
        <dbReference type="Proteomes" id="UP001196068"/>
    </source>
</evidence>
<organism evidence="1 2">
    <name type="scientific">Plastoroseomonas arctica</name>
    <dbReference type="NCBI Taxonomy" id="1509237"/>
    <lineage>
        <taxon>Bacteria</taxon>
        <taxon>Pseudomonadati</taxon>
        <taxon>Pseudomonadota</taxon>
        <taxon>Alphaproteobacteria</taxon>
        <taxon>Acetobacterales</taxon>
        <taxon>Acetobacteraceae</taxon>
        <taxon>Plastoroseomonas</taxon>
    </lineage>
</organism>